<dbReference type="PANTHER" id="PTHR12138">
    <property type="entry name" value="PRIMATE-EXPANDED PROTEIN FAMILY"/>
    <property type="match status" value="1"/>
</dbReference>
<evidence type="ECO:0000313" key="1">
    <source>
        <dbReference type="Ensembl" id="ENSMFAP00000054619.1"/>
    </source>
</evidence>
<dbReference type="PRINTS" id="PR02045">
    <property type="entry name" value="F138DOMAIN"/>
</dbReference>
<name>A0A7N9CQR6_MACFA</name>
<dbReference type="GeneTree" id="ENSGT01150000286943"/>
<dbReference type="AlphaFoldDB" id="A0A7N9CQR6"/>
<organism evidence="1 2">
    <name type="scientific">Macaca fascicularis</name>
    <name type="common">Crab-eating macaque</name>
    <name type="synonym">Cynomolgus monkey</name>
    <dbReference type="NCBI Taxonomy" id="9541"/>
    <lineage>
        <taxon>Eukaryota</taxon>
        <taxon>Metazoa</taxon>
        <taxon>Chordata</taxon>
        <taxon>Craniata</taxon>
        <taxon>Vertebrata</taxon>
        <taxon>Euteleostomi</taxon>
        <taxon>Mammalia</taxon>
        <taxon>Eutheria</taxon>
        <taxon>Euarchontoglires</taxon>
        <taxon>Primates</taxon>
        <taxon>Haplorrhini</taxon>
        <taxon>Catarrhini</taxon>
        <taxon>Cercopithecidae</taxon>
        <taxon>Cercopithecinae</taxon>
        <taxon>Macaca</taxon>
    </lineage>
</organism>
<reference evidence="1 2" key="1">
    <citation type="submission" date="2013-03" db="EMBL/GenBank/DDBJ databases">
        <authorList>
            <person name="Warren W."/>
            <person name="Wilson R.K."/>
        </authorList>
    </citation>
    <scope>NUCLEOTIDE SEQUENCE</scope>
</reference>
<proteinExistence type="predicted"/>
<protein>
    <submittedName>
        <fullName evidence="1">Uncharacterized protein</fullName>
    </submittedName>
</protein>
<reference evidence="1" key="3">
    <citation type="submission" date="2025-09" db="UniProtKB">
        <authorList>
            <consortium name="Ensembl"/>
        </authorList>
    </citation>
    <scope>IDENTIFICATION</scope>
</reference>
<reference evidence="1" key="2">
    <citation type="submission" date="2025-08" db="UniProtKB">
        <authorList>
            <consortium name="Ensembl"/>
        </authorList>
    </citation>
    <scope>IDENTIFICATION</scope>
</reference>
<dbReference type="PANTHER" id="PTHR12138:SF162">
    <property type="entry name" value="CHROMOSOME UNDETERMINED SCAFFOLD_275, WHOLE GENOME SHOTGUN SEQUENCE"/>
    <property type="match status" value="1"/>
</dbReference>
<accession>A0A7N9CQR6</accession>
<dbReference type="Ensembl" id="ENSMFAT00000040631.2">
    <property type="protein sequence ID" value="ENSMFAP00000054619.1"/>
    <property type="gene ID" value="ENSMFAG00000007408.2"/>
</dbReference>
<evidence type="ECO:0000313" key="2">
    <source>
        <dbReference type="Proteomes" id="UP000233100"/>
    </source>
</evidence>
<keyword evidence="2" id="KW-1185">Reference proteome</keyword>
<sequence length="123" mass="13104">MILNFLATLIPHHFIFLRWSPTLSPRLECTGTISAHCNLRLLGSRDSPASASRVAGSTGMCHGAQLIFVFLVETGFHHVGQAGLELLTSSDLPASASHSAGITGMSHCARPHIIILSISKVFS</sequence>
<dbReference type="Proteomes" id="UP000233100">
    <property type="component" value="Chromosome 10"/>
</dbReference>